<keyword evidence="5 15" id="KW-0645">Protease</keyword>
<dbReference type="EMBL" id="LN483142">
    <property type="protein sequence ID" value="CED83185.1"/>
    <property type="molecule type" value="Genomic_DNA"/>
</dbReference>
<dbReference type="GO" id="GO:0005759">
    <property type="term" value="C:mitochondrial matrix"/>
    <property type="evidence" value="ECO:0007669"/>
    <property type="project" value="UniProtKB-SubCell"/>
</dbReference>
<dbReference type="GO" id="GO:0004222">
    <property type="term" value="F:metalloendopeptidase activity"/>
    <property type="evidence" value="ECO:0007669"/>
    <property type="project" value="UniProtKB-EC"/>
</dbReference>
<dbReference type="CDD" id="cd06457">
    <property type="entry name" value="M3A_MIP"/>
    <property type="match status" value="1"/>
</dbReference>
<evidence type="ECO:0000256" key="14">
    <source>
        <dbReference type="ARBA" id="ARBA00082239"/>
    </source>
</evidence>
<comment type="similarity">
    <text evidence="3 15">Belongs to the peptidase M3 family.</text>
</comment>
<evidence type="ECO:0000256" key="15">
    <source>
        <dbReference type="RuleBase" id="RU003435"/>
    </source>
</evidence>
<dbReference type="PANTHER" id="PTHR11804:SF79">
    <property type="entry name" value="MITOCHONDRIAL INTERMEDIATE PEPTIDASE"/>
    <property type="match status" value="1"/>
</dbReference>
<dbReference type="InterPro" id="IPR024079">
    <property type="entry name" value="MetalloPept_cat_dom_sf"/>
</dbReference>
<dbReference type="InterPro" id="IPR024077">
    <property type="entry name" value="Neurolysin/TOP_dom2"/>
</dbReference>
<dbReference type="Gene3D" id="3.40.390.10">
    <property type="entry name" value="Collagenase (Catalytic Domain)"/>
    <property type="match status" value="1"/>
</dbReference>
<dbReference type="PANTHER" id="PTHR11804">
    <property type="entry name" value="PROTEASE M3 THIMET OLIGOPEPTIDASE-RELATED"/>
    <property type="match status" value="1"/>
</dbReference>
<evidence type="ECO:0000256" key="4">
    <source>
        <dbReference type="ARBA" id="ARBA00012441"/>
    </source>
</evidence>
<proteinExistence type="inferred from homology"/>
<evidence type="ECO:0000256" key="11">
    <source>
        <dbReference type="ARBA" id="ARBA00023128"/>
    </source>
</evidence>
<comment type="function">
    <text evidence="12">Cleaves proteins, imported into the mitochondrion, to their mature size. While most mitochondrial precursor proteins are processed to the mature form in one step by mitochondrial processing peptidase (MPP), the sequential cleavage by MIP of an octapeptide after initial processing by MPP is a required step for a subgroup of nuclear-encoded precursor proteins destined for the matrix or the inner membrane.</text>
</comment>
<keyword evidence="10 15" id="KW-0482">Metalloprotease</keyword>
<dbReference type="Pfam" id="PF01432">
    <property type="entry name" value="Peptidase_M3"/>
    <property type="match status" value="1"/>
</dbReference>
<evidence type="ECO:0000259" key="16">
    <source>
        <dbReference type="Pfam" id="PF01432"/>
    </source>
</evidence>
<dbReference type="FunFam" id="3.40.390.10:FF:000055">
    <property type="entry name" value="Related to mitochondrial intermediate peptidase"/>
    <property type="match status" value="1"/>
</dbReference>
<dbReference type="Gene3D" id="1.10.1370.10">
    <property type="entry name" value="Neurolysin, domain 3"/>
    <property type="match status" value="1"/>
</dbReference>
<evidence type="ECO:0000256" key="8">
    <source>
        <dbReference type="ARBA" id="ARBA00022833"/>
    </source>
</evidence>
<evidence type="ECO:0000256" key="10">
    <source>
        <dbReference type="ARBA" id="ARBA00023049"/>
    </source>
</evidence>
<comment type="cofactor">
    <cofactor evidence="15">
        <name>Zn(2+)</name>
        <dbReference type="ChEBI" id="CHEBI:29105"/>
    </cofactor>
    <text evidence="15">Binds 1 zinc ion.</text>
</comment>
<dbReference type="SUPFAM" id="SSF55486">
    <property type="entry name" value="Metalloproteases ('zincins'), catalytic domain"/>
    <property type="match status" value="1"/>
</dbReference>
<dbReference type="GO" id="GO:0046872">
    <property type="term" value="F:metal ion binding"/>
    <property type="evidence" value="ECO:0007669"/>
    <property type="project" value="UniProtKB-UniRule"/>
</dbReference>
<reference evidence="17" key="1">
    <citation type="submission" date="2014-08" db="EMBL/GenBank/DDBJ databases">
        <authorList>
            <person name="Sharma Rahul"/>
            <person name="Thines Marco"/>
        </authorList>
    </citation>
    <scope>NUCLEOTIDE SEQUENCE</scope>
</reference>
<feature type="domain" description="Peptidase M3A/M3B catalytic" evidence="16">
    <location>
        <begin position="294"/>
        <end position="785"/>
    </location>
</feature>
<evidence type="ECO:0000256" key="3">
    <source>
        <dbReference type="ARBA" id="ARBA00006040"/>
    </source>
</evidence>
<evidence type="ECO:0000256" key="5">
    <source>
        <dbReference type="ARBA" id="ARBA00022670"/>
    </source>
</evidence>
<evidence type="ECO:0000256" key="9">
    <source>
        <dbReference type="ARBA" id="ARBA00022946"/>
    </source>
</evidence>
<evidence type="ECO:0000256" key="6">
    <source>
        <dbReference type="ARBA" id="ARBA00022723"/>
    </source>
</evidence>
<evidence type="ECO:0000313" key="17">
    <source>
        <dbReference type="EMBL" id="CED83185.1"/>
    </source>
</evidence>
<organism evidence="17">
    <name type="scientific">Phaffia rhodozyma</name>
    <name type="common">Yeast</name>
    <name type="synonym">Xanthophyllomyces dendrorhous</name>
    <dbReference type="NCBI Taxonomy" id="264483"/>
    <lineage>
        <taxon>Eukaryota</taxon>
        <taxon>Fungi</taxon>
        <taxon>Dikarya</taxon>
        <taxon>Basidiomycota</taxon>
        <taxon>Agaricomycotina</taxon>
        <taxon>Tremellomycetes</taxon>
        <taxon>Cystofilobasidiales</taxon>
        <taxon>Mrakiaceae</taxon>
        <taxon>Phaffia</taxon>
    </lineage>
</organism>
<evidence type="ECO:0000256" key="13">
    <source>
        <dbReference type="ARBA" id="ARBA00071226"/>
    </source>
</evidence>
<keyword evidence="6 15" id="KW-0479">Metal-binding</keyword>
<dbReference type="GO" id="GO:0006518">
    <property type="term" value="P:peptide metabolic process"/>
    <property type="evidence" value="ECO:0007669"/>
    <property type="project" value="TreeGrafter"/>
</dbReference>
<name>A0A0F7SRR7_PHARH</name>
<evidence type="ECO:0000256" key="2">
    <source>
        <dbReference type="ARBA" id="ARBA00004305"/>
    </source>
</evidence>
<dbReference type="InterPro" id="IPR045090">
    <property type="entry name" value="Pept_M3A_M3B"/>
</dbReference>
<dbReference type="AlphaFoldDB" id="A0A0F7SRR7"/>
<protein>
    <recommendedName>
        <fullName evidence="13">Mitochondrial intermediate peptidase 1</fullName>
        <ecNumber evidence="4">3.4.24.59</ecNumber>
    </recommendedName>
    <alternativeName>
        <fullName evidence="14">Octapeptidyl aminopeptidase 1</fullName>
    </alternativeName>
</protein>
<keyword evidence="7 15" id="KW-0378">Hydrolase</keyword>
<evidence type="ECO:0000256" key="7">
    <source>
        <dbReference type="ARBA" id="ARBA00022801"/>
    </source>
</evidence>
<keyword evidence="11" id="KW-0496">Mitochondrion</keyword>
<comment type="subcellular location">
    <subcellularLocation>
        <location evidence="2">Mitochondrion matrix</location>
    </subcellularLocation>
</comment>
<comment type="catalytic activity">
    <reaction evidence="1">
        <text>Release of an N-terminal octapeptide as second stage of processing of some proteins imported into the mitochondrion.</text>
        <dbReference type="EC" id="3.4.24.59"/>
    </reaction>
</comment>
<evidence type="ECO:0000256" key="1">
    <source>
        <dbReference type="ARBA" id="ARBA00000436"/>
    </source>
</evidence>
<dbReference type="InterPro" id="IPR001567">
    <property type="entry name" value="Pept_M3A_M3B_dom"/>
</dbReference>
<dbReference type="InterPro" id="IPR033851">
    <property type="entry name" value="M3A_MIP"/>
</dbReference>
<dbReference type="GO" id="GO:0006627">
    <property type="term" value="P:protein processing involved in protein targeting to mitochondrion"/>
    <property type="evidence" value="ECO:0007669"/>
    <property type="project" value="TreeGrafter"/>
</dbReference>
<evidence type="ECO:0000256" key="12">
    <source>
        <dbReference type="ARBA" id="ARBA00025208"/>
    </source>
</evidence>
<sequence>MLLRATRALARLHRAPRPSCSSAILSRSLWTSSSNSTVAGNPLPKHTDHAWSPTTLAEHFDRPVSSSQSTSSSTLEPTGIFNQHLLKNPAGLHQAAQHVHQRAVLLLHRIHRAPEAGLGELRLVVKNFDRLSDLLCGIIDMCEVIWTVHPEGEWRNAAEEVYGGLCRLMNEMNVDTQLYGALKQAVETPSIAASFTPEERRTAQVFLHDFYKSGIHLEPASRAKFVNLSDRLINLGRQFTTSLSNPSSPAILPNAEMLRSGLGESFVRRVKPRFGRGGGKVKIQPGTWEAGMILTRAEDEEARKLVWMAGVKSEPERVELLEDLLRVRAETAGLVGKANWGEVDAEMKMAGGPDQVTSFLENLLRANRARMTSELRQLQLLKAKHLASSTTPSLQPWDREFYINQHQSQVVERAPALESLSPYFSVGTLMAGLSKLFDSLYGIRLEPASIAPGEVWHPGVRKLHVVDHADEAGAVIGTIYCDLFARQGKTGNAAHYTVRCSRRVDDDDLQGDLPPGQTDWTFDPRGGLNVQPAASRRREGLFQLPVVVLNCDFGEESNSSGGLTLLAWQEVETLFHEMGHAMHSMIGRTSLHNVSGTRVPTDLAEFPSIFMESFFSSPLILPSLVTHHSTGLPPPSSLVRAHRAQRTQFPSLETATQIHMALLDQRLHSITPSSDRSAVDSTKIYHDVTQKVDLIPSVPGTAPQAQFGHLHGYGSSYYAYLFDRAIAGRVWDQVFAQGGQGIDGLKEGGERMKRELLMWGGGRDPWEMVGGLLGDEEIKQGGKEAVEKVGRWGVSDER</sequence>
<keyword evidence="8 15" id="KW-0862">Zinc</keyword>
<accession>A0A0F7SRR7</accession>
<dbReference type="EC" id="3.4.24.59" evidence="4"/>
<keyword evidence="9" id="KW-0809">Transit peptide</keyword>